<evidence type="ECO:0000313" key="2">
    <source>
        <dbReference type="EMBL" id="CAB3222664.1"/>
    </source>
</evidence>
<keyword evidence="3" id="KW-1185">Reference proteome</keyword>
<organism evidence="2 3">
    <name type="scientific">Arctia plantaginis</name>
    <name type="common">Wood tiger moth</name>
    <name type="synonym">Phalaena plantaginis</name>
    <dbReference type="NCBI Taxonomy" id="874455"/>
    <lineage>
        <taxon>Eukaryota</taxon>
        <taxon>Metazoa</taxon>
        <taxon>Ecdysozoa</taxon>
        <taxon>Arthropoda</taxon>
        <taxon>Hexapoda</taxon>
        <taxon>Insecta</taxon>
        <taxon>Pterygota</taxon>
        <taxon>Neoptera</taxon>
        <taxon>Endopterygota</taxon>
        <taxon>Lepidoptera</taxon>
        <taxon>Glossata</taxon>
        <taxon>Ditrysia</taxon>
        <taxon>Noctuoidea</taxon>
        <taxon>Erebidae</taxon>
        <taxon>Arctiinae</taxon>
        <taxon>Arctia</taxon>
    </lineage>
</organism>
<evidence type="ECO:0000313" key="3">
    <source>
        <dbReference type="Proteomes" id="UP000494106"/>
    </source>
</evidence>
<evidence type="ECO:0000256" key="1">
    <source>
        <dbReference type="SAM" id="MobiDB-lite"/>
    </source>
</evidence>
<proteinExistence type="predicted"/>
<dbReference type="AlphaFoldDB" id="A0A8S0YX50"/>
<name>A0A8S0YX50_ARCPL</name>
<feature type="region of interest" description="Disordered" evidence="1">
    <location>
        <begin position="99"/>
        <end position="143"/>
    </location>
</feature>
<dbReference type="OrthoDB" id="6615607at2759"/>
<accession>A0A8S0YX50</accession>
<feature type="compositionally biased region" description="Polar residues" evidence="1">
    <location>
        <begin position="115"/>
        <end position="143"/>
    </location>
</feature>
<comment type="caution">
    <text evidence="2">The sequence shown here is derived from an EMBL/GenBank/DDBJ whole genome shotgun (WGS) entry which is preliminary data.</text>
</comment>
<protein>
    <submittedName>
        <fullName evidence="2">Uncharacterized protein</fullName>
    </submittedName>
</protein>
<sequence>MCISRTRYEHYKPRAERSVICRFFERAQRGVREAANVDGRFEINTCTQRTWRTTLRGSSLFIPPRKAERKKSKGTGKGASETYISRWFAYDALKFLDDRNTPRKRKNTHPGRGATNYTTSHSNQAPVTSKRTLPGTSSDTYYT</sequence>
<gene>
    <name evidence="2" type="ORF">APLA_LOCUS1217</name>
</gene>
<reference evidence="2 3" key="1">
    <citation type="submission" date="2020-04" db="EMBL/GenBank/DDBJ databases">
        <authorList>
            <person name="Wallbank WR R."/>
            <person name="Pardo Diaz C."/>
            <person name="Kozak K."/>
            <person name="Martin S."/>
            <person name="Jiggins C."/>
            <person name="Moest M."/>
            <person name="Warren A I."/>
            <person name="Byers J.R.P. K."/>
            <person name="Montejo-Kovacevich G."/>
            <person name="Yen C E."/>
        </authorList>
    </citation>
    <scope>NUCLEOTIDE SEQUENCE [LARGE SCALE GENOMIC DNA]</scope>
</reference>
<dbReference type="EMBL" id="CADEBC010000088">
    <property type="protein sequence ID" value="CAB3222664.1"/>
    <property type="molecule type" value="Genomic_DNA"/>
</dbReference>
<dbReference type="Proteomes" id="UP000494106">
    <property type="component" value="Unassembled WGS sequence"/>
</dbReference>